<dbReference type="InterPro" id="IPR044107">
    <property type="entry name" value="PIKKc_ATM"/>
</dbReference>
<dbReference type="Pfam" id="PF00454">
    <property type="entry name" value="PI3_PI4_kinase"/>
    <property type="match status" value="1"/>
</dbReference>
<evidence type="ECO:0000256" key="6">
    <source>
        <dbReference type="ARBA" id="ARBA00022763"/>
    </source>
</evidence>
<dbReference type="FunFam" id="3.30.1010.10:FF:000023">
    <property type="entry name" value="Serine/threonine-protein kinase ATM"/>
    <property type="match status" value="1"/>
</dbReference>
<evidence type="ECO:0000259" key="15">
    <source>
        <dbReference type="PROSITE" id="PS51189"/>
    </source>
</evidence>
<comment type="subcellular location">
    <subcellularLocation>
        <location evidence="1">Nucleus</location>
    </subcellularLocation>
</comment>
<dbReference type="PROSITE" id="PS50290">
    <property type="entry name" value="PI3_4_KINASE_3"/>
    <property type="match status" value="1"/>
</dbReference>
<evidence type="ECO:0000259" key="14">
    <source>
        <dbReference type="PROSITE" id="PS50290"/>
    </source>
</evidence>
<dbReference type="CDD" id="cd05171">
    <property type="entry name" value="PIKKc_ATM"/>
    <property type="match status" value="1"/>
</dbReference>
<feature type="domain" description="FATC" evidence="16">
    <location>
        <begin position="692"/>
        <end position="724"/>
    </location>
</feature>
<dbReference type="SMART" id="SM01343">
    <property type="entry name" value="FATC"/>
    <property type="match status" value="1"/>
</dbReference>
<dbReference type="PROSITE" id="PS51189">
    <property type="entry name" value="FAT"/>
    <property type="match status" value="1"/>
</dbReference>
<evidence type="ECO:0000256" key="12">
    <source>
        <dbReference type="ARBA" id="ARBA00048679"/>
    </source>
</evidence>
<name>A0A8K0IA71_COCNU</name>
<keyword evidence="18" id="KW-1185">Reference proteome</keyword>
<dbReference type="PANTHER" id="PTHR37079:SF4">
    <property type="entry name" value="SERINE_THREONINE-PROTEIN KINASE ATM"/>
    <property type="match status" value="1"/>
</dbReference>
<keyword evidence="3" id="KW-0723">Serine/threonine-protein kinase</keyword>
<dbReference type="Gene3D" id="3.30.1010.10">
    <property type="entry name" value="Phosphatidylinositol 3-kinase Catalytic Subunit, Chain A, domain 4"/>
    <property type="match status" value="1"/>
</dbReference>
<proteinExistence type="predicted"/>
<evidence type="ECO:0000313" key="18">
    <source>
        <dbReference type="Proteomes" id="UP000797356"/>
    </source>
</evidence>
<reference evidence="17" key="2">
    <citation type="submission" date="2019-07" db="EMBL/GenBank/DDBJ databases">
        <authorList>
            <person name="Yang Y."/>
            <person name="Bocs S."/>
            <person name="Baudouin L."/>
        </authorList>
    </citation>
    <scope>NUCLEOTIDE SEQUENCE</scope>
    <source>
        <tissue evidence="17">Spear leaf of Hainan Tall coconut</tissue>
    </source>
</reference>
<evidence type="ECO:0000256" key="3">
    <source>
        <dbReference type="ARBA" id="ARBA00022527"/>
    </source>
</evidence>
<keyword evidence="4" id="KW-0808">Transferase</keyword>
<dbReference type="Proteomes" id="UP000797356">
    <property type="component" value="Chromosome 5"/>
</dbReference>
<feature type="domain" description="FAT" evidence="15">
    <location>
        <begin position="1"/>
        <end position="261"/>
    </location>
</feature>
<organism evidence="17 18">
    <name type="scientific">Cocos nucifera</name>
    <name type="common">Coconut palm</name>
    <dbReference type="NCBI Taxonomy" id="13894"/>
    <lineage>
        <taxon>Eukaryota</taxon>
        <taxon>Viridiplantae</taxon>
        <taxon>Streptophyta</taxon>
        <taxon>Embryophyta</taxon>
        <taxon>Tracheophyta</taxon>
        <taxon>Spermatophyta</taxon>
        <taxon>Magnoliopsida</taxon>
        <taxon>Liliopsida</taxon>
        <taxon>Arecaceae</taxon>
        <taxon>Arecoideae</taxon>
        <taxon>Cocoseae</taxon>
        <taxon>Attaleinae</taxon>
        <taxon>Cocos</taxon>
    </lineage>
</organism>
<evidence type="ECO:0000259" key="16">
    <source>
        <dbReference type="PROSITE" id="PS51190"/>
    </source>
</evidence>
<dbReference type="SMART" id="SM00146">
    <property type="entry name" value="PI3Kc"/>
    <property type="match status" value="1"/>
</dbReference>
<dbReference type="Gene3D" id="1.10.1070.11">
    <property type="entry name" value="Phosphatidylinositol 3-/4-kinase, catalytic domain"/>
    <property type="match status" value="1"/>
</dbReference>
<reference evidence="17" key="1">
    <citation type="journal article" date="2017" name="Gigascience">
        <title>The genome draft of coconut (Cocos nucifera).</title>
        <authorList>
            <person name="Xiao Y."/>
            <person name="Xu P."/>
            <person name="Fan H."/>
            <person name="Baudouin L."/>
            <person name="Xia W."/>
            <person name="Bocs S."/>
            <person name="Xu J."/>
            <person name="Li Q."/>
            <person name="Guo A."/>
            <person name="Zhou L."/>
            <person name="Li J."/>
            <person name="Wu Y."/>
            <person name="Ma Z."/>
            <person name="Armero A."/>
            <person name="Issali A.E."/>
            <person name="Liu N."/>
            <person name="Peng M."/>
            <person name="Yang Y."/>
        </authorList>
    </citation>
    <scope>NUCLEOTIDE SEQUENCE</scope>
    <source>
        <tissue evidence="17">Spear leaf of Hainan Tall coconut</tissue>
    </source>
</reference>
<evidence type="ECO:0000256" key="9">
    <source>
        <dbReference type="ARBA" id="ARBA00023242"/>
    </source>
</evidence>
<dbReference type="AlphaFoldDB" id="A0A8K0IA71"/>
<keyword evidence="6" id="KW-0227">DNA damage</keyword>
<evidence type="ECO:0000256" key="7">
    <source>
        <dbReference type="ARBA" id="ARBA00022777"/>
    </source>
</evidence>
<evidence type="ECO:0000256" key="2">
    <source>
        <dbReference type="ARBA" id="ARBA00012513"/>
    </source>
</evidence>
<keyword evidence="10" id="KW-0131">Cell cycle</keyword>
<dbReference type="InterPro" id="IPR018936">
    <property type="entry name" value="PI3/4_kinase_CS"/>
</dbReference>
<dbReference type="InterPro" id="IPR038980">
    <property type="entry name" value="ATM_plant"/>
</dbReference>
<evidence type="ECO:0000256" key="4">
    <source>
        <dbReference type="ARBA" id="ARBA00022679"/>
    </source>
</evidence>
<dbReference type="PANTHER" id="PTHR37079">
    <property type="entry name" value="SERINE/THREONINE-PROTEIN KINASE ATM"/>
    <property type="match status" value="1"/>
</dbReference>
<evidence type="ECO:0000256" key="13">
    <source>
        <dbReference type="ARBA" id="ARBA00073111"/>
    </source>
</evidence>
<sequence>MAINLARYILQNYSPGEEISNVYRLVGKWLAETRSSNSRTILEQYLKQSVELTKESKSTDKKCISRQCQTYFDLAHYTDGLFKSYEERLSSSEWQAAMRLRKHKTRELDALIRRLKSSSKGEKTDYSVKIQELQKQLTMDREEAEKLQDDRDNFLSLALESYQHCLVIGSKYDLRVVFRLVSLWFSLYSRQNVVKSMNSTVKEVQSYKFVPLVYQIASRLGSSKDGQGSTSFQIALVSLVRKMAIDHPYHTMFQLLALANGDRVKDKQRSRNSFVVDLDKKLAAEKLLNELSSYHGALIQQMKQLVEIYIKLAELETRKEETNKRIPVPREIRSLRQLELVPVVTATVPIDPSCQYGEGSFPHFKGLSDSITVMNGINAPKVVDCFGSDGHKYRQLAKSGNDDLRQDAVMEQFFGLVNTFLQNQRDTWKRRLRIRTYKVVPFTPSAGVVEWVDRTVPLGEYLLGSTRNGGAHGRYGIGDWSFLRCREHMTSEKDKRKAFLKVCDNFRPVMHYFFLERFMQPADWFVRRLSYTRSVAASSMVGYIVGLGDRHSMNILIDEDTTEVVHIDLGVAFEQGLMLKTPERVPFRLTREIVDGMGVTGVEGVFRRCCEETLSVMRTNKEALLTIIEVFIHDPLYKWALSPLKALQRQKEIDDDVDSCLESSQDACEGNKDAARATLRVKEKLDGYEGGEMRSVQGQVQQLIQDATDTDRLCQMFPGWGAWL</sequence>
<dbReference type="PROSITE" id="PS00915">
    <property type="entry name" value="PI3_4_KINASE_1"/>
    <property type="match status" value="1"/>
</dbReference>
<comment type="catalytic activity">
    <reaction evidence="11">
        <text>L-threonyl-[protein] + ATP = O-phospho-L-threonyl-[protein] + ADP + H(+)</text>
        <dbReference type="Rhea" id="RHEA:46608"/>
        <dbReference type="Rhea" id="RHEA-COMP:11060"/>
        <dbReference type="Rhea" id="RHEA-COMP:11605"/>
        <dbReference type="ChEBI" id="CHEBI:15378"/>
        <dbReference type="ChEBI" id="CHEBI:30013"/>
        <dbReference type="ChEBI" id="CHEBI:30616"/>
        <dbReference type="ChEBI" id="CHEBI:61977"/>
        <dbReference type="ChEBI" id="CHEBI:456216"/>
        <dbReference type="EC" id="2.7.11.1"/>
    </reaction>
</comment>
<accession>A0A8K0IA71</accession>
<dbReference type="FunFam" id="1.10.1070.11:FF:000015">
    <property type="entry name" value="Serine/threonine-protein kinase ATM"/>
    <property type="match status" value="1"/>
</dbReference>
<evidence type="ECO:0000256" key="10">
    <source>
        <dbReference type="ARBA" id="ARBA00023306"/>
    </source>
</evidence>
<evidence type="ECO:0000256" key="5">
    <source>
        <dbReference type="ARBA" id="ARBA00022741"/>
    </source>
</evidence>
<dbReference type="PROSITE" id="PS00916">
    <property type="entry name" value="PI3_4_KINASE_2"/>
    <property type="match status" value="1"/>
</dbReference>
<dbReference type="GO" id="GO:0005634">
    <property type="term" value="C:nucleus"/>
    <property type="evidence" value="ECO:0007669"/>
    <property type="project" value="UniProtKB-SubCell"/>
</dbReference>
<dbReference type="OrthoDB" id="381190at2759"/>
<evidence type="ECO:0000256" key="1">
    <source>
        <dbReference type="ARBA" id="ARBA00004123"/>
    </source>
</evidence>
<dbReference type="InterPro" id="IPR014009">
    <property type="entry name" value="PIK_FAT"/>
</dbReference>
<dbReference type="GO" id="GO:0005524">
    <property type="term" value="F:ATP binding"/>
    <property type="evidence" value="ECO:0007669"/>
    <property type="project" value="UniProtKB-KW"/>
</dbReference>
<dbReference type="InterPro" id="IPR011009">
    <property type="entry name" value="Kinase-like_dom_sf"/>
</dbReference>
<dbReference type="EC" id="2.7.11.1" evidence="2"/>
<keyword evidence="7 17" id="KW-0418">Kinase</keyword>
<dbReference type="InterPro" id="IPR036940">
    <property type="entry name" value="PI3/4_kinase_cat_sf"/>
</dbReference>
<dbReference type="GO" id="GO:0004674">
    <property type="term" value="F:protein serine/threonine kinase activity"/>
    <property type="evidence" value="ECO:0007669"/>
    <property type="project" value="UniProtKB-KW"/>
</dbReference>
<dbReference type="PROSITE" id="PS51190">
    <property type="entry name" value="FATC"/>
    <property type="match status" value="1"/>
</dbReference>
<keyword evidence="5" id="KW-0547">Nucleotide-binding</keyword>
<dbReference type="GO" id="GO:0006281">
    <property type="term" value="P:DNA repair"/>
    <property type="evidence" value="ECO:0007669"/>
    <property type="project" value="InterPro"/>
</dbReference>
<dbReference type="InterPro" id="IPR003152">
    <property type="entry name" value="FATC_dom"/>
</dbReference>
<evidence type="ECO:0000313" key="17">
    <source>
        <dbReference type="EMBL" id="KAG1342771.1"/>
    </source>
</evidence>
<dbReference type="Pfam" id="PF02260">
    <property type="entry name" value="FATC"/>
    <property type="match status" value="1"/>
</dbReference>
<dbReference type="InterPro" id="IPR000403">
    <property type="entry name" value="PI3/4_kinase_cat_dom"/>
</dbReference>
<dbReference type="EMBL" id="CM017876">
    <property type="protein sequence ID" value="KAG1342771.1"/>
    <property type="molecule type" value="Genomic_DNA"/>
</dbReference>
<feature type="domain" description="PI3K/PI4K catalytic" evidence="14">
    <location>
        <begin position="367"/>
        <end position="679"/>
    </location>
</feature>
<gene>
    <name evidence="17" type="ORF">COCNU_05G010000</name>
</gene>
<evidence type="ECO:0000256" key="11">
    <source>
        <dbReference type="ARBA" id="ARBA00047899"/>
    </source>
</evidence>
<comment type="catalytic activity">
    <reaction evidence="12">
        <text>L-seryl-[protein] + ATP = O-phospho-L-seryl-[protein] + ADP + H(+)</text>
        <dbReference type="Rhea" id="RHEA:17989"/>
        <dbReference type="Rhea" id="RHEA-COMP:9863"/>
        <dbReference type="Rhea" id="RHEA-COMP:11604"/>
        <dbReference type="ChEBI" id="CHEBI:15378"/>
        <dbReference type="ChEBI" id="CHEBI:29999"/>
        <dbReference type="ChEBI" id="CHEBI:30616"/>
        <dbReference type="ChEBI" id="CHEBI:83421"/>
        <dbReference type="ChEBI" id="CHEBI:456216"/>
        <dbReference type="EC" id="2.7.11.1"/>
    </reaction>
</comment>
<comment type="caution">
    <text evidence="17">The sequence shown here is derived from an EMBL/GenBank/DDBJ whole genome shotgun (WGS) entry which is preliminary data.</text>
</comment>
<dbReference type="SUPFAM" id="SSF56112">
    <property type="entry name" value="Protein kinase-like (PK-like)"/>
    <property type="match status" value="1"/>
</dbReference>
<protein>
    <recommendedName>
        <fullName evidence="13">Serine/threonine-protein kinase ATM</fullName>
        <ecNumber evidence="2">2.7.11.1</ecNumber>
    </recommendedName>
</protein>
<keyword evidence="8" id="KW-0067">ATP-binding</keyword>
<evidence type="ECO:0000256" key="8">
    <source>
        <dbReference type="ARBA" id="ARBA00022840"/>
    </source>
</evidence>
<keyword evidence="9" id="KW-0539">Nucleus</keyword>